<name>A0A5J4UTR4_9EUKA</name>
<feature type="compositionally biased region" description="Polar residues" evidence="1">
    <location>
        <begin position="21"/>
        <end position="32"/>
    </location>
</feature>
<proteinExistence type="predicted"/>
<reference evidence="2 3" key="1">
    <citation type="submission" date="2019-03" db="EMBL/GenBank/DDBJ databases">
        <title>Single cell metagenomics reveals metabolic interactions within the superorganism composed of flagellate Streblomastix strix and complex community of Bacteroidetes bacteria on its surface.</title>
        <authorList>
            <person name="Treitli S.C."/>
            <person name="Kolisko M."/>
            <person name="Husnik F."/>
            <person name="Keeling P."/>
            <person name="Hampl V."/>
        </authorList>
    </citation>
    <scope>NUCLEOTIDE SEQUENCE [LARGE SCALE GENOMIC DNA]</scope>
    <source>
        <strain evidence="2">ST1C</strain>
    </source>
</reference>
<comment type="caution">
    <text evidence="2">The sequence shown here is derived from an EMBL/GenBank/DDBJ whole genome shotgun (WGS) entry which is preliminary data.</text>
</comment>
<gene>
    <name evidence="2" type="ORF">EZS28_030981</name>
</gene>
<organism evidence="2 3">
    <name type="scientific">Streblomastix strix</name>
    <dbReference type="NCBI Taxonomy" id="222440"/>
    <lineage>
        <taxon>Eukaryota</taxon>
        <taxon>Metamonada</taxon>
        <taxon>Preaxostyla</taxon>
        <taxon>Oxymonadida</taxon>
        <taxon>Streblomastigidae</taxon>
        <taxon>Streblomastix</taxon>
    </lineage>
</organism>
<evidence type="ECO:0000256" key="1">
    <source>
        <dbReference type="SAM" id="MobiDB-lite"/>
    </source>
</evidence>
<protein>
    <submittedName>
        <fullName evidence="2">Uncharacterized protein</fullName>
    </submittedName>
</protein>
<dbReference type="Proteomes" id="UP000324800">
    <property type="component" value="Unassembled WGS sequence"/>
</dbReference>
<evidence type="ECO:0000313" key="3">
    <source>
        <dbReference type="Proteomes" id="UP000324800"/>
    </source>
</evidence>
<sequence>MMAQRSPIKPRDSPNAFPWASTGNDGSNSSWGFQPGESPFLPDQSEIIKKQQKIIKQQETDLIMEMNRQR</sequence>
<accession>A0A5J4UTR4</accession>
<dbReference type="AlphaFoldDB" id="A0A5J4UTR4"/>
<dbReference type="EMBL" id="SNRW01012707">
    <property type="protein sequence ID" value="KAA6373492.1"/>
    <property type="molecule type" value="Genomic_DNA"/>
</dbReference>
<feature type="non-terminal residue" evidence="2">
    <location>
        <position position="70"/>
    </location>
</feature>
<evidence type="ECO:0000313" key="2">
    <source>
        <dbReference type="EMBL" id="KAA6373492.1"/>
    </source>
</evidence>
<feature type="region of interest" description="Disordered" evidence="1">
    <location>
        <begin position="1"/>
        <end position="42"/>
    </location>
</feature>